<accession>A0A6A6FDE4</accession>
<dbReference type="AlphaFoldDB" id="A0A6A6FDE4"/>
<sequence>VKCYFFKKEVKFLGFIVRPEGVTIDPYRLFLRFANFYRRFIYRYSRIIAALIVLSKGAKVGKKLGYIS</sequence>
<dbReference type="EMBL" id="ML992676">
    <property type="protein sequence ID" value="KAF2211414.1"/>
    <property type="molecule type" value="Genomic_DNA"/>
</dbReference>
<evidence type="ECO:0008006" key="3">
    <source>
        <dbReference type="Google" id="ProtNLM"/>
    </source>
</evidence>
<organism evidence="1 2">
    <name type="scientific">Cercospora zeae-maydis SCOH1-5</name>
    <dbReference type="NCBI Taxonomy" id="717836"/>
    <lineage>
        <taxon>Eukaryota</taxon>
        <taxon>Fungi</taxon>
        <taxon>Dikarya</taxon>
        <taxon>Ascomycota</taxon>
        <taxon>Pezizomycotina</taxon>
        <taxon>Dothideomycetes</taxon>
        <taxon>Dothideomycetidae</taxon>
        <taxon>Mycosphaerellales</taxon>
        <taxon>Mycosphaerellaceae</taxon>
        <taxon>Cercospora</taxon>
    </lineage>
</organism>
<dbReference type="OrthoDB" id="5588148at2759"/>
<dbReference type="InterPro" id="IPR043502">
    <property type="entry name" value="DNA/RNA_pol_sf"/>
</dbReference>
<name>A0A6A6FDE4_9PEZI</name>
<gene>
    <name evidence="1" type="ORF">CERZMDRAFT_43227</name>
</gene>
<evidence type="ECO:0000313" key="1">
    <source>
        <dbReference type="EMBL" id="KAF2211414.1"/>
    </source>
</evidence>
<protein>
    <recommendedName>
        <fullName evidence="3">Reverse transcriptase domain-containing protein</fullName>
    </recommendedName>
</protein>
<keyword evidence="2" id="KW-1185">Reference proteome</keyword>
<evidence type="ECO:0000313" key="2">
    <source>
        <dbReference type="Proteomes" id="UP000799539"/>
    </source>
</evidence>
<dbReference type="SUPFAM" id="SSF56672">
    <property type="entry name" value="DNA/RNA polymerases"/>
    <property type="match status" value="1"/>
</dbReference>
<reference evidence="1" key="1">
    <citation type="journal article" date="2020" name="Stud. Mycol.">
        <title>101 Dothideomycetes genomes: a test case for predicting lifestyles and emergence of pathogens.</title>
        <authorList>
            <person name="Haridas S."/>
            <person name="Albert R."/>
            <person name="Binder M."/>
            <person name="Bloem J."/>
            <person name="Labutti K."/>
            <person name="Salamov A."/>
            <person name="Andreopoulos B."/>
            <person name="Baker S."/>
            <person name="Barry K."/>
            <person name="Bills G."/>
            <person name="Bluhm B."/>
            <person name="Cannon C."/>
            <person name="Castanera R."/>
            <person name="Culley D."/>
            <person name="Daum C."/>
            <person name="Ezra D."/>
            <person name="Gonzalez J."/>
            <person name="Henrissat B."/>
            <person name="Kuo A."/>
            <person name="Liang C."/>
            <person name="Lipzen A."/>
            <person name="Lutzoni F."/>
            <person name="Magnuson J."/>
            <person name="Mondo S."/>
            <person name="Nolan M."/>
            <person name="Ohm R."/>
            <person name="Pangilinan J."/>
            <person name="Park H.-J."/>
            <person name="Ramirez L."/>
            <person name="Alfaro M."/>
            <person name="Sun H."/>
            <person name="Tritt A."/>
            <person name="Yoshinaga Y."/>
            <person name="Zwiers L.-H."/>
            <person name="Turgeon B."/>
            <person name="Goodwin S."/>
            <person name="Spatafora J."/>
            <person name="Crous P."/>
            <person name="Grigoriev I."/>
        </authorList>
    </citation>
    <scope>NUCLEOTIDE SEQUENCE</scope>
    <source>
        <strain evidence="1">SCOH1-5</strain>
    </source>
</reference>
<proteinExistence type="predicted"/>
<dbReference type="Proteomes" id="UP000799539">
    <property type="component" value="Unassembled WGS sequence"/>
</dbReference>
<feature type="non-terminal residue" evidence="1">
    <location>
        <position position="1"/>
    </location>
</feature>